<name>A0A2I0TJJ3_LIMLA</name>
<evidence type="ECO:0000256" key="4">
    <source>
        <dbReference type="ARBA" id="ARBA00022759"/>
    </source>
</evidence>
<dbReference type="GO" id="GO:0003964">
    <property type="term" value="F:RNA-directed DNA polymerase activity"/>
    <property type="evidence" value="ECO:0007669"/>
    <property type="project" value="UniProtKB-KW"/>
</dbReference>
<keyword evidence="4" id="KW-0255">Endonuclease</keyword>
<dbReference type="GO" id="GO:0035613">
    <property type="term" value="F:RNA stem-loop binding"/>
    <property type="evidence" value="ECO:0007669"/>
    <property type="project" value="TreeGrafter"/>
</dbReference>
<evidence type="ECO:0000313" key="9">
    <source>
        <dbReference type="EMBL" id="PKU33935.1"/>
    </source>
</evidence>
<keyword evidence="2" id="KW-0548">Nucleotidyltransferase</keyword>
<evidence type="ECO:0000256" key="5">
    <source>
        <dbReference type="ARBA" id="ARBA00022801"/>
    </source>
</evidence>
<dbReference type="PANTHER" id="PTHR41694">
    <property type="entry name" value="ENDOGENOUS RETROVIRUS GROUP K MEMBER POL PROTEIN"/>
    <property type="match status" value="1"/>
</dbReference>
<keyword evidence="6" id="KW-0695">RNA-directed DNA polymerase</keyword>
<organism evidence="9 10">
    <name type="scientific">Limosa lapponica baueri</name>
    <dbReference type="NCBI Taxonomy" id="1758121"/>
    <lineage>
        <taxon>Eukaryota</taxon>
        <taxon>Metazoa</taxon>
        <taxon>Chordata</taxon>
        <taxon>Craniata</taxon>
        <taxon>Vertebrata</taxon>
        <taxon>Euteleostomi</taxon>
        <taxon>Archelosauria</taxon>
        <taxon>Archosauria</taxon>
        <taxon>Dinosauria</taxon>
        <taxon>Saurischia</taxon>
        <taxon>Theropoda</taxon>
        <taxon>Coelurosauria</taxon>
        <taxon>Aves</taxon>
        <taxon>Neognathae</taxon>
        <taxon>Neoaves</taxon>
        <taxon>Charadriiformes</taxon>
        <taxon>Scolopacidae</taxon>
        <taxon>Limosa</taxon>
    </lineage>
</organism>
<keyword evidence="5" id="KW-0378">Hydrolase</keyword>
<dbReference type="OrthoDB" id="9370642at2759"/>
<keyword evidence="1" id="KW-0808">Transferase</keyword>
<dbReference type="Gene3D" id="3.30.420.10">
    <property type="entry name" value="Ribonuclease H-like superfamily/Ribonuclease H"/>
    <property type="match status" value="1"/>
</dbReference>
<dbReference type="EMBL" id="KZ509574">
    <property type="protein sequence ID" value="PKU33935.1"/>
    <property type="molecule type" value="Genomic_DNA"/>
</dbReference>
<protein>
    <submittedName>
        <fullName evidence="9">Endogenous retrovirus group k member 18 pol</fullName>
    </submittedName>
</protein>
<keyword evidence="3" id="KW-0540">Nuclease</keyword>
<reference evidence="10" key="1">
    <citation type="submission" date="2017-11" db="EMBL/GenBank/DDBJ databases">
        <authorList>
            <person name="Lima N.C."/>
            <person name="Parody-Merino A.M."/>
            <person name="Battley P.F."/>
            <person name="Fidler A.E."/>
            <person name="Prosdocimi F."/>
        </authorList>
    </citation>
    <scope>NUCLEOTIDE SEQUENCE [LARGE SCALE GENOMIC DNA]</scope>
</reference>
<feature type="domain" description="Integrase catalytic" evidence="8">
    <location>
        <begin position="143"/>
        <end position="252"/>
    </location>
</feature>
<evidence type="ECO:0000256" key="6">
    <source>
        <dbReference type="ARBA" id="ARBA00022918"/>
    </source>
</evidence>
<evidence type="ECO:0000313" key="10">
    <source>
        <dbReference type="Proteomes" id="UP000233556"/>
    </source>
</evidence>
<evidence type="ECO:0000256" key="2">
    <source>
        <dbReference type="ARBA" id="ARBA00022695"/>
    </source>
</evidence>
<reference evidence="10" key="2">
    <citation type="submission" date="2017-12" db="EMBL/GenBank/DDBJ databases">
        <title>Genome sequence of the Bar-tailed Godwit (Limosa lapponica baueri).</title>
        <authorList>
            <person name="Lima N.C.B."/>
            <person name="Parody-Merino A.M."/>
            <person name="Battley P.F."/>
            <person name="Fidler A.E."/>
            <person name="Prosdocimi F."/>
        </authorList>
    </citation>
    <scope>NUCLEOTIDE SEQUENCE [LARGE SCALE GENOMIC DNA]</scope>
</reference>
<dbReference type="InterPro" id="IPR036397">
    <property type="entry name" value="RNaseH_sf"/>
</dbReference>
<accession>A0A2I0TJJ3</accession>
<dbReference type="PROSITE" id="PS50994">
    <property type="entry name" value="INTEGRASE"/>
    <property type="match status" value="1"/>
</dbReference>
<feature type="region of interest" description="Disordered" evidence="7">
    <location>
        <begin position="1"/>
        <end position="45"/>
    </location>
</feature>
<dbReference type="GO" id="GO:0015074">
    <property type="term" value="P:DNA integration"/>
    <property type="evidence" value="ECO:0007669"/>
    <property type="project" value="InterPro"/>
</dbReference>
<keyword evidence="10" id="KW-1185">Reference proteome</keyword>
<dbReference type="InterPro" id="IPR001584">
    <property type="entry name" value="Integrase_cat-core"/>
</dbReference>
<gene>
    <name evidence="9" type="ORF">llap_15761</name>
</gene>
<sequence>MSSFPPTDYREGLATGEDYTPAPDTEGEDDEGHTSRVHNNASPHQEFISKVPSKWHSSIPKEQDHFSRNPNIPAAAMAHNAMLLPESSVPSLRYQELRVVQQAERIRREQSVIIRGPFRLLDVVHKGTVPPAGIAQTPTVQEIQSDNGSHFTATVVQDWAEKEGIQWVFHILYYPQANGIVERTNGLVKRFTETHESGWRLQLNNAMYQLNNRWRGDGCPKMKAFYVSANTIAPKVHTKPGEYPTGFYIRQPGLVKMPQIGTVPMVLTTPKNPYTWEARDYSGKVHRISTWWISPSF</sequence>
<dbReference type="GO" id="GO:0004519">
    <property type="term" value="F:endonuclease activity"/>
    <property type="evidence" value="ECO:0007669"/>
    <property type="project" value="UniProtKB-KW"/>
</dbReference>
<dbReference type="InterPro" id="IPR012337">
    <property type="entry name" value="RNaseH-like_sf"/>
</dbReference>
<evidence type="ECO:0000256" key="7">
    <source>
        <dbReference type="SAM" id="MobiDB-lite"/>
    </source>
</evidence>
<evidence type="ECO:0000256" key="1">
    <source>
        <dbReference type="ARBA" id="ARBA00022679"/>
    </source>
</evidence>
<dbReference type="GO" id="GO:0016787">
    <property type="term" value="F:hydrolase activity"/>
    <property type="evidence" value="ECO:0007669"/>
    <property type="project" value="UniProtKB-KW"/>
</dbReference>
<dbReference type="SUPFAM" id="SSF53098">
    <property type="entry name" value="Ribonuclease H-like"/>
    <property type="match status" value="1"/>
</dbReference>
<evidence type="ECO:0000259" key="8">
    <source>
        <dbReference type="PROSITE" id="PS50994"/>
    </source>
</evidence>
<dbReference type="Proteomes" id="UP000233556">
    <property type="component" value="Unassembled WGS sequence"/>
</dbReference>
<proteinExistence type="predicted"/>
<evidence type="ECO:0000256" key="3">
    <source>
        <dbReference type="ARBA" id="ARBA00022722"/>
    </source>
</evidence>
<dbReference type="AlphaFoldDB" id="A0A2I0TJJ3"/>
<dbReference type="PANTHER" id="PTHR41694:SF3">
    <property type="entry name" value="RNA-DIRECTED DNA POLYMERASE-RELATED"/>
    <property type="match status" value="1"/>
</dbReference>